<evidence type="ECO:0000313" key="1">
    <source>
        <dbReference type="EMBL" id="KJW01040.1"/>
    </source>
</evidence>
<accession>A0ABR5DQL4</accession>
<dbReference type="EMBL" id="LAOO01000001">
    <property type="protein sequence ID" value="KJW01040.1"/>
    <property type="molecule type" value="Genomic_DNA"/>
</dbReference>
<reference evidence="1 2" key="1">
    <citation type="submission" date="2015-02" db="EMBL/GenBank/DDBJ databases">
        <title>Genome Sequencing of Rickettsiales.</title>
        <authorList>
            <person name="Daugherty S.C."/>
            <person name="Su Q."/>
            <person name="Abolude K."/>
            <person name="Beier-Sexton M."/>
            <person name="Carlyon J.A."/>
            <person name="Carter R."/>
            <person name="Day N.P."/>
            <person name="Dumler S.J."/>
            <person name="Dyachenko V."/>
            <person name="Godinez A."/>
            <person name="Kurtti T.J."/>
            <person name="Lichay M."/>
            <person name="Mullins K.E."/>
            <person name="Ott S."/>
            <person name="Pappas-Brown V."/>
            <person name="Paris D.H."/>
            <person name="Patel P."/>
            <person name="Richards A.L."/>
            <person name="Sadzewicz L."/>
            <person name="Sears K."/>
            <person name="Seidman D."/>
            <person name="Sengamalay N."/>
            <person name="Stenos J."/>
            <person name="Tallon L.J."/>
            <person name="Vincent G."/>
            <person name="Fraser C.M."/>
            <person name="Munderloh U."/>
            <person name="Dunning-Hotopp J.C."/>
        </authorList>
    </citation>
    <scope>NUCLEOTIDE SEQUENCE [LARGE SCALE GENOMIC DNA]</scope>
    <source>
        <strain evidence="1 2">Tate's Hell</strain>
    </source>
</reference>
<evidence type="ECO:0000313" key="2">
    <source>
        <dbReference type="Proteomes" id="UP000035491"/>
    </source>
</evidence>
<sequence>MISLELQLINPKKKYYSDISSEVIEYAWGNIKGVKGNYL</sequence>
<keyword evidence="2" id="KW-1185">Reference proteome</keyword>
<gene>
    <name evidence="1" type="ORF">RPATATE_0996</name>
</gene>
<name>A0ABR5DQL4_RICPA</name>
<comment type="caution">
    <text evidence="1">The sequence shown here is derived from an EMBL/GenBank/DDBJ whole genome shotgun (WGS) entry which is preliminary data.</text>
</comment>
<organism evidence="1 2">
    <name type="scientific">Rickettsia parkeri str. Tate's Hell</name>
    <dbReference type="NCBI Taxonomy" id="1359189"/>
    <lineage>
        <taxon>Bacteria</taxon>
        <taxon>Pseudomonadati</taxon>
        <taxon>Pseudomonadota</taxon>
        <taxon>Alphaproteobacteria</taxon>
        <taxon>Rickettsiales</taxon>
        <taxon>Rickettsiaceae</taxon>
        <taxon>Rickettsieae</taxon>
        <taxon>Rickettsia</taxon>
        <taxon>spotted fever group</taxon>
    </lineage>
</organism>
<protein>
    <submittedName>
        <fullName evidence="1">Uncharacterized protein</fullName>
    </submittedName>
</protein>
<proteinExistence type="predicted"/>
<dbReference type="Proteomes" id="UP000035491">
    <property type="component" value="Unassembled WGS sequence"/>
</dbReference>